<feature type="region of interest" description="Disordered" evidence="1">
    <location>
        <begin position="1"/>
        <end position="53"/>
    </location>
</feature>
<feature type="compositionally biased region" description="Low complexity" evidence="1">
    <location>
        <begin position="17"/>
        <end position="28"/>
    </location>
</feature>
<protein>
    <submittedName>
        <fullName evidence="2">Uncharacterized protein</fullName>
    </submittedName>
</protein>
<reference evidence="2" key="2">
    <citation type="journal article" date="2015" name="Data Brief">
        <title>Shoot transcriptome of the giant reed, Arundo donax.</title>
        <authorList>
            <person name="Barrero R.A."/>
            <person name="Guerrero F.D."/>
            <person name="Moolhuijzen P."/>
            <person name="Goolsby J.A."/>
            <person name="Tidwell J."/>
            <person name="Bellgard S.E."/>
            <person name="Bellgard M.I."/>
        </authorList>
    </citation>
    <scope>NUCLEOTIDE SEQUENCE</scope>
    <source>
        <tissue evidence="2">Shoot tissue taken approximately 20 cm above the soil surface</tissue>
    </source>
</reference>
<organism evidence="2">
    <name type="scientific">Arundo donax</name>
    <name type="common">Giant reed</name>
    <name type="synonym">Donax arundinaceus</name>
    <dbReference type="NCBI Taxonomy" id="35708"/>
    <lineage>
        <taxon>Eukaryota</taxon>
        <taxon>Viridiplantae</taxon>
        <taxon>Streptophyta</taxon>
        <taxon>Embryophyta</taxon>
        <taxon>Tracheophyta</taxon>
        <taxon>Spermatophyta</taxon>
        <taxon>Magnoliopsida</taxon>
        <taxon>Liliopsida</taxon>
        <taxon>Poales</taxon>
        <taxon>Poaceae</taxon>
        <taxon>PACMAD clade</taxon>
        <taxon>Arundinoideae</taxon>
        <taxon>Arundineae</taxon>
        <taxon>Arundo</taxon>
    </lineage>
</organism>
<evidence type="ECO:0000313" key="2">
    <source>
        <dbReference type="EMBL" id="JAE16240.1"/>
    </source>
</evidence>
<sequence length="53" mass="5285">MTNLLPVASPEGGFWFPASSPPATSHSPELMASSESAPAAEDGGGRAPGCSLR</sequence>
<dbReference type="EMBL" id="GBRH01181656">
    <property type="protein sequence ID" value="JAE16240.1"/>
    <property type="molecule type" value="Transcribed_RNA"/>
</dbReference>
<reference evidence="2" key="1">
    <citation type="submission" date="2014-09" db="EMBL/GenBank/DDBJ databases">
        <authorList>
            <person name="Magalhaes I.L.F."/>
            <person name="Oliveira U."/>
            <person name="Santos F.R."/>
            <person name="Vidigal T.H.D.A."/>
            <person name="Brescovit A.D."/>
            <person name="Santos A.J."/>
        </authorList>
    </citation>
    <scope>NUCLEOTIDE SEQUENCE</scope>
    <source>
        <tissue evidence="2">Shoot tissue taken approximately 20 cm above the soil surface</tissue>
    </source>
</reference>
<proteinExistence type="predicted"/>
<evidence type="ECO:0000256" key="1">
    <source>
        <dbReference type="SAM" id="MobiDB-lite"/>
    </source>
</evidence>
<accession>A0A0A9FTP0</accession>
<dbReference type="AlphaFoldDB" id="A0A0A9FTP0"/>
<name>A0A0A9FTP0_ARUDO</name>